<accession>G7IF65</accession>
<evidence type="ECO:0000256" key="1">
    <source>
        <dbReference type="ARBA" id="ARBA00010838"/>
    </source>
</evidence>
<evidence type="ECO:0000256" key="4">
    <source>
        <dbReference type="ARBA" id="ARBA00023180"/>
    </source>
</evidence>
<reference evidence="7 9" key="2">
    <citation type="journal article" date="2014" name="BMC Genomics">
        <title>An improved genome release (version Mt4.0) for the model legume Medicago truncatula.</title>
        <authorList>
            <person name="Tang H."/>
            <person name="Krishnakumar V."/>
            <person name="Bidwell S."/>
            <person name="Rosen B."/>
            <person name="Chan A."/>
            <person name="Zhou S."/>
            <person name="Gentzbittel L."/>
            <person name="Childs K.L."/>
            <person name="Yandell M."/>
            <person name="Gundlach H."/>
            <person name="Mayer K.F."/>
            <person name="Schwartz D.C."/>
            <person name="Town C.D."/>
        </authorList>
    </citation>
    <scope>GENOME REANNOTATION</scope>
    <source>
        <strain evidence="8 9">cv. Jemalong A17</strain>
    </source>
</reference>
<gene>
    <name evidence="7" type="ordered locus">MTR_1g088610</name>
</gene>
<comment type="similarity">
    <text evidence="1 5">Belongs to the glycosyl hydrolase 1 family.</text>
</comment>
<evidence type="ECO:0000256" key="2">
    <source>
        <dbReference type="ARBA" id="ARBA00022729"/>
    </source>
</evidence>
<dbReference type="Gene3D" id="3.20.20.80">
    <property type="entry name" value="Glycosidases"/>
    <property type="match status" value="2"/>
</dbReference>
<dbReference type="EnsemblPlants" id="AES61784">
    <property type="protein sequence ID" value="AES61784"/>
    <property type="gene ID" value="MTR_1g088610"/>
</dbReference>
<evidence type="ECO:0000313" key="8">
    <source>
        <dbReference type="EnsemblPlants" id="AES61784"/>
    </source>
</evidence>
<dbReference type="SUPFAM" id="SSF51445">
    <property type="entry name" value="(Trans)glycosidases"/>
    <property type="match status" value="2"/>
</dbReference>
<dbReference type="InterPro" id="IPR017853">
    <property type="entry name" value="GH"/>
</dbReference>
<evidence type="ECO:0000313" key="9">
    <source>
        <dbReference type="Proteomes" id="UP000002051"/>
    </source>
</evidence>
<evidence type="ECO:0000313" key="7">
    <source>
        <dbReference type="EMBL" id="AES61784.2"/>
    </source>
</evidence>
<evidence type="ECO:0000256" key="3">
    <source>
        <dbReference type="ARBA" id="ARBA00022801"/>
    </source>
</evidence>
<evidence type="ECO:0000256" key="6">
    <source>
        <dbReference type="SAM" id="SignalP"/>
    </source>
</evidence>
<dbReference type="CAZy" id="GH1">
    <property type="family name" value="Glycoside Hydrolase Family 1"/>
</dbReference>
<dbReference type="FunFam" id="3.20.20.80:FF:000069">
    <property type="entry name" value="Beta-glucosidase 1"/>
    <property type="match status" value="1"/>
</dbReference>
<dbReference type="PRINTS" id="PR00131">
    <property type="entry name" value="GLHYDRLASE1"/>
</dbReference>
<dbReference type="PaxDb" id="3880-AES61784"/>
<dbReference type="InterPro" id="IPR001360">
    <property type="entry name" value="Glyco_hydro_1"/>
</dbReference>
<dbReference type="eggNOG" id="KOG0626">
    <property type="taxonomic scope" value="Eukaryota"/>
</dbReference>
<keyword evidence="3 7" id="KW-0378">Hydrolase</keyword>
<sequence length="639" mass="72821">MEPHTCLTLVFFVLVNLAVGVLSTDDYSRHDFPVDFVFGSGTSAYQVEGAANEDGRTPSIWDTFAHAGFARGGNGDVACDTYHRYKEDVQLMVETGLDAYRFSISWSRLIPNGRGPINPKGLQYYNNLINELIRNGIQPHVTLHNYDLPQALEDEYGGWLSREVIKDFTNYADVCFREFGDRVKYWTTVNEPNIFAVGSYDQGISPPQRCSPPFCLIESTKGNSTFEPYLVVHHILLAHSSAVRLYRRKYREEQNGFVGISLYTFGSVPQTNTEKDRAACQRLRDFYLGWIMEPLLHGDYPYSMKANAGTRIPAFTSRESKQVKGSYDFVGIIHYMKFNVTDNSDVLNTELRDFSADAAAKLLGLEEVLGENEYPFTPWALGQVLDTFKTLYGNPPIFIHENGQRTLSNASLHDESRLKYLHGYIGAVLDSLRNGSNMKGYFVWSFMDAFELLDGYESIYGLYYVDRNDPELRRYPKLSAKWYSQFLKGLEEVLGENEYPFTPWALGQVLDTFKTLYGNPPIFIHENGQRTLSNASLHDESRLKYLHGYIGAVLDSLRNGSNMKGYFVWSFMDAFELLDGYESIYGLYYVDRNDPELRRYPKLSAKWYAQFLKGTRSSLVGAIELNNDSSLVSVGHLLQ</sequence>
<dbReference type="PROSITE" id="PS00653">
    <property type="entry name" value="GLYCOSYL_HYDROL_F1_2"/>
    <property type="match status" value="1"/>
</dbReference>
<accession>A0A0C3URP6</accession>
<keyword evidence="9" id="KW-1185">Reference proteome</keyword>
<dbReference type="GO" id="GO:0005975">
    <property type="term" value="P:carbohydrate metabolic process"/>
    <property type="evidence" value="ECO:0007669"/>
    <property type="project" value="InterPro"/>
</dbReference>
<protein>
    <submittedName>
        <fullName evidence="7">Glycoside hydrolase family 1 protein</fullName>
    </submittedName>
</protein>
<proteinExistence type="inferred from homology"/>
<keyword evidence="2 6" id="KW-0732">Signal</keyword>
<dbReference type="HOGENOM" id="CLU_001859_1_0_1"/>
<name>G7IF65_MEDTR</name>
<dbReference type="AlphaFoldDB" id="G7IF65"/>
<dbReference type="STRING" id="3880.G7IF65"/>
<evidence type="ECO:0000256" key="5">
    <source>
        <dbReference type="RuleBase" id="RU003690"/>
    </source>
</evidence>
<feature type="signal peptide" evidence="6">
    <location>
        <begin position="1"/>
        <end position="23"/>
    </location>
</feature>
<keyword evidence="4" id="KW-0325">Glycoprotein</keyword>
<reference evidence="7 9" key="1">
    <citation type="journal article" date="2011" name="Nature">
        <title>The Medicago genome provides insight into the evolution of rhizobial symbioses.</title>
        <authorList>
            <person name="Young N.D."/>
            <person name="Debelle F."/>
            <person name="Oldroyd G.E."/>
            <person name="Geurts R."/>
            <person name="Cannon S.B."/>
            <person name="Udvardi M.K."/>
            <person name="Benedito V.A."/>
            <person name="Mayer K.F."/>
            <person name="Gouzy J."/>
            <person name="Schoof H."/>
            <person name="Van de Peer Y."/>
            <person name="Proost S."/>
            <person name="Cook D.R."/>
            <person name="Meyers B.C."/>
            <person name="Spannagl M."/>
            <person name="Cheung F."/>
            <person name="De Mita S."/>
            <person name="Krishnakumar V."/>
            <person name="Gundlach H."/>
            <person name="Zhou S."/>
            <person name="Mudge J."/>
            <person name="Bharti A.K."/>
            <person name="Murray J.D."/>
            <person name="Naoumkina M.A."/>
            <person name="Rosen B."/>
            <person name="Silverstein K.A."/>
            <person name="Tang H."/>
            <person name="Rombauts S."/>
            <person name="Zhao P.X."/>
            <person name="Zhou P."/>
            <person name="Barbe V."/>
            <person name="Bardou P."/>
            <person name="Bechner M."/>
            <person name="Bellec A."/>
            <person name="Berger A."/>
            <person name="Berges H."/>
            <person name="Bidwell S."/>
            <person name="Bisseling T."/>
            <person name="Choisne N."/>
            <person name="Couloux A."/>
            <person name="Denny R."/>
            <person name="Deshpande S."/>
            <person name="Dai X."/>
            <person name="Doyle J.J."/>
            <person name="Dudez A.M."/>
            <person name="Farmer A.D."/>
            <person name="Fouteau S."/>
            <person name="Franken C."/>
            <person name="Gibelin C."/>
            <person name="Gish J."/>
            <person name="Goldstein S."/>
            <person name="Gonzalez A.J."/>
            <person name="Green P.J."/>
            <person name="Hallab A."/>
            <person name="Hartog M."/>
            <person name="Hua A."/>
            <person name="Humphray S.J."/>
            <person name="Jeong D.H."/>
            <person name="Jing Y."/>
            <person name="Jocker A."/>
            <person name="Kenton S.M."/>
            <person name="Kim D.J."/>
            <person name="Klee K."/>
            <person name="Lai H."/>
            <person name="Lang C."/>
            <person name="Lin S."/>
            <person name="Macmil S.L."/>
            <person name="Magdelenat G."/>
            <person name="Matthews L."/>
            <person name="McCorrison J."/>
            <person name="Monaghan E.L."/>
            <person name="Mun J.H."/>
            <person name="Najar F.Z."/>
            <person name="Nicholson C."/>
            <person name="Noirot C."/>
            <person name="O'Bleness M."/>
            <person name="Paule C.R."/>
            <person name="Poulain J."/>
            <person name="Prion F."/>
            <person name="Qin B."/>
            <person name="Qu C."/>
            <person name="Retzel E.F."/>
            <person name="Riddle C."/>
            <person name="Sallet E."/>
            <person name="Samain S."/>
            <person name="Samson N."/>
            <person name="Sanders I."/>
            <person name="Saurat O."/>
            <person name="Scarpelli C."/>
            <person name="Schiex T."/>
            <person name="Segurens B."/>
            <person name="Severin A.J."/>
            <person name="Sherrier D.J."/>
            <person name="Shi R."/>
            <person name="Sims S."/>
            <person name="Singer S.R."/>
            <person name="Sinharoy S."/>
            <person name="Sterck L."/>
            <person name="Viollet A."/>
            <person name="Wang B.B."/>
            <person name="Wang K."/>
            <person name="Wang M."/>
            <person name="Wang X."/>
            <person name="Warfsmann J."/>
            <person name="Weissenbach J."/>
            <person name="White D.D."/>
            <person name="White J.D."/>
            <person name="Wiley G.B."/>
            <person name="Wincker P."/>
            <person name="Xing Y."/>
            <person name="Yang L."/>
            <person name="Yao Z."/>
            <person name="Ying F."/>
            <person name="Zhai J."/>
            <person name="Zhou L."/>
            <person name="Zuber A."/>
            <person name="Denarie J."/>
            <person name="Dixon R.A."/>
            <person name="May G.D."/>
            <person name="Schwartz D.C."/>
            <person name="Rogers J."/>
            <person name="Quetier F."/>
            <person name="Town C.D."/>
            <person name="Roe B.A."/>
        </authorList>
    </citation>
    <scope>NUCLEOTIDE SEQUENCE [LARGE SCALE GENOMIC DNA]</scope>
    <source>
        <strain evidence="7">A17</strain>
        <strain evidence="8 9">cv. Jemalong A17</strain>
    </source>
</reference>
<dbReference type="GO" id="GO:0008422">
    <property type="term" value="F:beta-glucosidase activity"/>
    <property type="evidence" value="ECO:0000318"/>
    <property type="project" value="GO_Central"/>
</dbReference>
<dbReference type="EMBL" id="CM001217">
    <property type="protein sequence ID" value="AES61784.2"/>
    <property type="molecule type" value="Genomic_DNA"/>
</dbReference>
<dbReference type="Pfam" id="PF00232">
    <property type="entry name" value="Glyco_hydro_1"/>
    <property type="match status" value="2"/>
</dbReference>
<organism evidence="7 9">
    <name type="scientific">Medicago truncatula</name>
    <name type="common">Barrel medic</name>
    <name type="synonym">Medicago tribuloides</name>
    <dbReference type="NCBI Taxonomy" id="3880"/>
    <lineage>
        <taxon>Eukaryota</taxon>
        <taxon>Viridiplantae</taxon>
        <taxon>Streptophyta</taxon>
        <taxon>Embryophyta</taxon>
        <taxon>Tracheophyta</taxon>
        <taxon>Spermatophyta</taxon>
        <taxon>Magnoliopsida</taxon>
        <taxon>eudicotyledons</taxon>
        <taxon>Gunneridae</taxon>
        <taxon>Pentapetalae</taxon>
        <taxon>rosids</taxon>
        <taxon>fabids</taxon>
        <taxon>Fabales</taxon>
        <taxon>Fabaceae</taxon>
        <taxon>Papilionoideae</taxon>
        <taxon>50 kb inversion clade</taxon>
        <taxon>NPAAA clade</taxon>
        <taxon>Hologalegina</taxon>
        <taxon>IRL clade</taxon>
        <taxon>Trifolieae</taxon>
        <taxon>Medicago</taxon>
    </lineage>
</organism>
<dbReference type="PANTHER" id="PTHR10353">
    <property type="entry name" value="GLYCOSYL HYDROLASE"/>
    <property type="match status" value="1"/>
</dbReference>
<feature type="chain" id="PRO_5014572155" evidence="6">
    <location>
        <begin position="24"/>
        <end position="639"/>
    </location>
</feature>
<dbReference type="PANTHER" id="PTHR10353:SF29">
    <property type="entry name" value="BETA-GLUCOSIDASE 11"/>
    <property type="match status" value="1"/>
</dbReference>
<dbReference type="InterPro" id="IPR033132">
    <property type="entry name" value="GH_1_N_CS"/>
</dbReference>
<dbReference type="Proteomes" id="UP000002051">
    <property type="component" value="Unassembled WGS sequence"/>
</dbReference>
<reference evidence="8" key="3">
    <citation type="submission" date="2015-04" db="UniProtKB">
        <authorList>
            <consortium name="EnsemblPlants"/>
        </authorList>
    </citation>
    <scope>IDENTIFICATION</scope>
    <source>
        <strain evidence="8">cv. Jemalong A17</strain>
    </source>
</reference>